<dbReference type="KEGG" id="bcv:Bcav_2830"/>
<keyword evidence="2" id="KW-1185">Reference proteome</keyword>
<dbReference type="HOGENOM" id="CLU_104590_1_2_11"/>
<dbReference type="eggNOG" id="COG3832">
    <property type="taxonomic scope" value="Bacteria"/>
</dbReference>
<evidence type="ECO:0008006" key="3">
    <source>
        <dbReference type="Google" id="ProtNLM"/>
    </source>
</evidence>
<dbReference type="AlphaFoldDB" id="C5BYH5"/>
<reference evidence="1 2" key="1">
    <citation type="journal article" date="2009" name="Stand. Genomic Sci.">
        <title>Complete genome sequence of Beutenbergia cavernae type strain (HKI 0122).</title>
        <authorList>
            <person name="Land M."/>
            <person name="Pukall R."/>
            <person name="Abt B."/>
            <person name="Goker M."/>
            <person name="Rohde M."/>
            <person name="Glavina Del Rio T."/>
            <person name="Tice H."/>
            <person name="Copeland A."/>
            <person name="Cheng J.F."/>
            <person name="Lucas S."/>
            <person name="Chen F."/>
            <person name="Nolan M."/>
            <person name="Bruce D."/>
            <person name="Goodwin L."/>
            <person name="Pitluck S."/>
            <person name="Ivanova N."/>
            <person name="Mavromatis K."/>
            <person name="Ovchinnikova G."/>
            <person name="Pati A."/>
            <person name="Chen A."/>
            <person name="Palaniappan K."/>
            <person name="Hauser L."/>
            <person name="Chang Y.J."/>
            <person name="Jefferies C.C."/>
            <person name="Saunders E."/>
            <person name="Brettin T."/>
            <person name="Detter J.C."/>
            <person name="Han C."/>
            <person name="Chain P."/>
            <person name="Bristow J."/>
            <person name="Eisen J.A."/>
            <person name="Markowitz V."/>
            <person name="Hugenholtz P."/>
            <person name="Kyrpides N.C."/>
            <person name="Klenk H.P."/>
            <person name="Lapidus A."/>
        </authorList>
    </citation>
    <scope>NUCLEOTIDE SEQUENCE [LARGE SCALE GENOMIC DNA]</scope>
    <source>
        <strain evidence="2">ATCC BAA-8 / DSM 12333 / NBRC 16432</strain>
    </source>
</reference>
<sequence length="168" mass="17614">MEFTAELDYAAAPDRVARMLADPEFVRRKIDATGALEATIDVADAANGAFTVTSRRSLPTDQVPASFRTFVGPTLDVRLVEAWGPADEAGRRAGTLALEIVGAPVRVNATLALVPDGAGSRERVRGTIKALVPLIGGPIEQAARTALDAAVHAEGRVGREWLAAQSTA</sequence>
<dbReference type="RefSeq" id="WP_015883315.1">
    <property type="nucleotide sequence ID" value="NC_012669.1"/>
</dbReference>
<dbReference type="STRING" id="471853.Bcav_2830"/>
<protein>
    <recommendedName>
        <fullName evidence="3">DUF2505 domain-containing protein</fullName>
    </recommendedName>
</protein>
<dbReference type="EMBL" id="CP001618">
    <property type="protein sequence ID" value="ACQ81075.1"/>
    <property type="molecule type" value="Genomic_DNA"/>
</dbReference>
<accession>C5BYH5</accession>
<dbReference type="SUPFAM" id="SSF55961">
    <property type="entry name" value="Bet v1-like"/>
    <property type="match status" value="1"/>
</dbReference>
<dbReference type="OrthoDB" id="3266819at2"/>
<proteinExistence type="predicted"/>
<name>C5BYH5_BEUC1</name>
<evidence type="ECO:0000313" key="2">
    <source>
        <dbReference type="Proteomes" id="UP000007962"/>
    </source>
</evidence>
<organism evidence="1 2">
    <name type="scientific">Beutenbergia cavernae (strain ATCC BAA-8 / DSM 12333 / CCUG 43141 / JCM 11478 / NBRC 16432 / NCIMB 13614 / HKI 0122)</name>
    <dbReference type="NCBI Taxonomy" id="471853"/>
    <lineage>
        <taxon>Bacteria</taxon>
        <taxon>Bacillati</taxon>
        <taxon>Actinomycetota</taxon>
        <taxon>Actinomycetes</taxon>
        <taxon>Micrococcales</taxon>
        <taxon>Beutenbergiaceae</taxon>
        <taxon>Beutenbergia</taxon>
    </lineage>
</organism>
<dbReference type="Proteomes" id="UP000007962">
    <property type="component" value="Chromosome"/>
</dbReference>
<dbReference type="Pfam" id="PF10698">
    <property type="entry name" value="DUF2505"/>
    <property type="match status" value="1"/>
</dbReference>
<gene>
    <name evidence="1" type="ordered locus">Bcav_2830</name>
</gene>
<evidence type="ECO:0000313" key="1">
    <source>
        <dbReference type="EMBL" id="ACQ81075.1"/>
    </source>
</evidence>
<dbReference type="InterPro" id="IPR019639">
    <property type="entry name" value="DUF2505"/>
</dbReference>